<keyword evidence="4" id="KW-1185">Reference proteome</keyword>
<dbReference type="PROSITE" id="PS51186">
    <property type="entry name" value="GNAT"/>
    <property type="match status" value="1"/>
</dbReference>
<sequence>MSESRKGNGMRYARSVVIWASLAVTIVALVVYVVMVFARQGNPVWNRALLAYCGVFWVFFAFDEVGRRTAILGEQKRALAPAPRPRPQPNSFMPLPGADGSLLGQRFSESAGGTLGELPPEVGLQRIQREMLQDAQAMVDDCLTEVLALSGTVPRPGPSGHVPGFDVEAWLGDDHVFPFLITSGGVTAGVAALEQNESSYELKLLYVKQGLRRQRIGQRAFTKLEEFSRLLGIRQAITAHVSSLNMRGQRFYRSVGMALAQERALDVEARDVASELAPEHQVELQKDILRDS</sequence>
<evidence type="ECO:0000259" key="2">
    <source>
        <dbReference type="PROSITE" id="PS51186"/>
    </source>
</evidence>
<dbReference type="Pfam" id="PF00583">
    <property type="entry name" value="Acetyltransf_1"/>
    <property type="match status" value="1"/>
</dbReference>
<evidence type="ECO:0000313" key="3">
    <source>
        <dbReference type="EMBL" id="KPV45607.1"/>
    </source>
</evidence>
<dbReference type="CDD" id="cd04301">
    <property type="entry name" value="NAT_SF"/>
    <property type="match status" value="1"/>
</dbReference>
<organism evidence="3 4">
    <name type="scientific">Alicyclobacillus ferrooxydans</name>
    <dbReference type="NCBI Taxonomy" id="471514"/>
    <lineage>
        <taxon>Bacteria</taxon>
        <taxon>Bacillati</taxon>
        <taxon>Bacillota</taxon>
        <taxon>Bacilli</taxon>
        <taxon>Bacillales</taxon>
        <taxon>Alicyclobacillaceae</taxon>
        <taxon>Alicyclobacillus</taxon>
    </lineage>
</organism>
<feature type="transmembrane region" description="Helical" evidence="1">
    <location>
        <begin position="12"/>
        <end position="38"/>
    </location>
</feature>
<dbReference type="SUPFAM" id="SSF55729">
    <property type="entry name" value="Acyl-CoA N-acyltransferases (Nat)"/>
    <property type="match status" value="1"/>
</dbReference>
<dbReference type="InterPro" id="IPR000182">
    <property type="entry name" value="GNAT_dom"/>
</dbReference>
<dbReference type="Gene3D" id="3.40.630.30">
    <property type="match status" value="1"/>
</dbReference>
<protein>
    <recommendedName>
        <fullName evidence="2">N-acetyltransferase domain-containing protein</fullName>
    </recommendedName>
</protein>
<comment type="caution">
    <text evidence="3">The sequence shown here is derived from an EMBL/GenBank/DDBJ whole genome shotgun (WGS) entry which is preliminary data.</text>
</comment>
<keyword evidence="1" id="KW-1133">Transmembrane helix</keyword>
<accession>A0A0P9D8H2</accession>
<dbReference type="Proteomes" id="UP000050482">
    <property type="component" value="Unassembled WGS sequence"/>
</dbReference>
<feature type="transmembrane region" description="Helical" evidence="1">
    <location>
        <begin position="44"/>
        <end position="62"/>
    </location>
</feature>
<name>A0A0P9D8H2_9BACL</name>
<dbReference type="EMBL" id="LJCO01000008">
    <property type="protein sequence ID" value="KPV45607.1"/>
    <property type="molecule type" value="Genomic_DNA"/>
</dbReference>
<keyword evidence="1" id="KW-0812">Transmembrane</keyword>
<evidence type="ECO:0000313" key="4">
    <source>
        <dbReference type="Proteomes" id="UP000050482"/>
    </source>
</evidence>
<keyword evidence="1" id="KW-0472">Membrane</keyword>
<reference evidence="3 4" key="1">
    <citation type="submission" date="2015-09" db="EMBL/GenBank/DDBJ databases">
        <title>Draft genome sequence of Alicyclobacillus ferrooxydans DSM 22381.</title>
        <authorList>
            <person name="Hemp J."/>
        </authorList>
    </citation>
    <scope>NUCLEOTIDE SEQUENCE [LARGE SCALE GENOMIC DNA]</scope>
    <source>
        <strain evidence="3 4">TC-34</strain>
    </source>
</reference>
<dbReference type="AlphaFoldDB" id="A0A0P9D8H2"/>
<dbReference type="OrthoDB" id="8479334at2"/>
<dbReference type="RefSeq" id="WP_054967386.1">
    <property type="nucleotide sequence ID" value="NZ_LJCO01000008.1"/>
</dbReference>
<dbReference type="GO" id="GO:0016747">
    <property type="term" value="F:acyltransferase activity, transferring groups other than amino-acyl groups"/>
    <property type="evidence" value="ECO:0007669"/>
    <property type="project" value="InterPro"/>
</dbReference>
<feature type="domain" description="N-acetyltransferase" evidence="2">
    <location>
        <begin position="122"/>
        <end position="279"/>
    </location>
</feature>
<dbReference type="PATRIC" id="fig|471514.4.peg.277"/>
<proteinExistence type="predicted"/>
<dbReference type="InterPro" id="IPR016181">
    <property type="entry name" value="Acyl_CoA_acyltransferase"/>
</dbReference>
<gene>
    <name evidence="3" type="ORF">AN477_01410</name>
</gene>
<evidence type="ECO:0000256" key="1">
    <source>
        <dbReference type="SAM" id="Phobius"/>
    </source>
</evidence>